<protein>
    <submittedName>
        <fullName evidence="2">Uncharacterized protein</fullName>
    </submittedName>
</protein>
<evidence type="ECO:0000313" key="2">
    <source>
        <dbReference type="EMBL" id="SBP38003.1"/>
    </source>
</evidence>
<dbReference type="PANTHER" id="PTHR47117">
    <property type="entry name" value="STAR-RELATED LIPID TRANSFER PROTEIN 9"/>
    <property type="match status" value="1"/>
</dbReference>
<feature type="region of interest" description="Disordered" evidence="1">
    <location>
        <begin position="144"/>
        <end position="164"/>
    </location>
</feature>
<dbReference type="EMBL" id="HADX01015771">
    <property type="protein sequence ID" value="SBP38003.1"/>
    <property type="molecule type" value="Transcribed_RNA"/>
</dbReference>
<dbReference type="PANTHER" id="PTHR47117:SF8">
    <property type="entry name" value="KINESIN FAMILY MEMBER 16B"/>
    <property type="match status" value="1"/>
</dbReference>
<dbReference type="AlphaFoldDB" id="A0A1A7Z696"/>
<feature type="region of interest" description="Disordered" evidence="1">
    <location>
        <begin position="1"/>
        <end position="31"/>
    </location>
</feature>
<organism evidence="2">
    <name type="scientific">Iconisemion striatum</name>
    <dbReference type="NCBI Taxonomy" id="60296"/>
    <lineage>
        <taxon>Eukaryota</taxon>
        <taxon>Metazoa</taxon>
        <taxon>Chordata</taxon>
        <taxon>Craniata</taxon>
        <taxon>Vertebrata</taxon>
        <taxon>Euteleostomi</taxon>
        <taxon>Actinopterygii</taxon>
        <taxon>Neopterygii</taxon>
        <taxon>Teleostei</taxon>
        <taxon>Neoteleostei</taxon>
        <taxon>Acanthomorphata</taxon>
        <taxon>Ovalentaria</taxon>
        <taxon>Atherinomorphae</taxon>
        <taxon>Cyprinodontiformes</taxon>
        <taxon>Nothobranchiidae</taxon>
        <taxon>Iconisemion</taxon>
    </lineage>
</organism>
<reference evidence="2" key="1">
    <citation type="submission" date="2016-05" db="EMBL/GenBank/DDBJ databases">
        <authorList>
            <person name="Lavstsen T."/>
            <person name="Jespersen J.S."/>
        </authorList>
    </citation>
    <scope>NUCLEOTIDE SEQUENCE</scope>
    <source>
        <tissue evidence="2">Brain</tissue>
    </source>
</reference>
<reference evidence="2" key="2">
    <citation type="submission" date="2016-06" db="EMBL/GenBank/DDBJ databases">
        <title>The genome of a short-lived fish provides insights into sex chromosome evolution and the genetic control of aging.</title>
        <authorList>
            <person name="Reichwald K."/>
            <person name="Felder M."/>
            <person name="Petzold A."/>
            <person name="Koch P."/>
            <person name="Groth M."/>
            <person name="Platzer M."/>
        </authorList>
    </citation>
    <scope>NUCLEOTIDE SEQUENCE</scope>
    <source>
        <tissue evidence="2">Brain</tissue>
    </source>
</reference>
<feature type="compositionally biased region" description="Basic residues" evidence="1">
    <location>
        <begin position="11"/>
        <end position="26"/>
    </location>
</feature>
<name>A0A1A7Z696_9TELE</name>
<proteinExistence type="predicted"/>
<gene>
    <name evidence="2" type="primary">BX569781.3</name>
</gene>
<sequence>MHNKFTNWSGVHHHHYHHQQSKRPNKKTLLPNFDYRNSPEWGKMESCGLSMEAVTQNDRRATEIMKLRQEREQVMATVSLNPSLTPLTMELKEAKIHYGLGETDALLKILTPQSKEEQQPLTSAPTNQQLYDRHCLSIEGMKQERDERLQRFRSPSKHSHFPPQEVVSSSKVIRHAHSAQGIPSTVLPGGDRQYQITGAN</sequence>
<evidence type="ECO:0000256" key="1">
    <source>
        <dbReference type="SAM" id="MobiDB-lite"/>
    </source>
</evidence>
<accession>A0A1A7Z696</accession>